<accession>A0ABQ1HR36</accession>
<dbReference type="Pfam" id="PF12019">
    <property type="entry name" value="GspH"/>
    <property type="match status" value="1"/>
</dbReference>
<evidence type="ECO:0000256" key="4">
    <source>
        <dbReference type="ARBA" id="ARBA00022481"/>
    </source>
</evidence>
<dbReference type="InterPro" id="IPR022346">
    <property type="entry name" value="T2SS_GspH"/>
</dbReference>
<dbReference type="NCBIfam" id="TIGR02532">
    <property type="entry name" value="IV_pilin_GFxxxE"/>
    <property type="match status" value="1"/>
</dbReference>
<keyword evidence="14" id="KW-1185">Reference proteome</keyword>
<organism evidence="13 14">
    <name type="scientific">Arenimonas soli</name>
    <dbReference type="NCBI Taxonomy" id="2269504"/>
    <lineage>
        <taxon>Bacteria</taxon>
        <taxon>Pseudomonadati</taxon>
        <taxon>Pseudomonadota</taxon>
        <taxon>Gammaproteobacteria</taxon>
        <taxon>Lysobacterales</taxon>
        <taxon>Lysobacteraceae</taxon>
        <taxon>Arenimonas</taxon>
    </lineage>
</organism>
<evidence type="ECO:0000256" key="11">
    <source>
        <dbReference type="SAM" id="Phobius"/>
    </source>
</evidence>
<keyword evidence="8 11" id="KW-0472">Membrane</keyword>
<reference evidence="14" key="1">
    <citation type="journal article" date="2019" name="Int. J. Syst. Evol. Microbiol.">
        <title>The Global Catalogue of Microorganisms (GCM) 10K type strain sequencing project: providing services to taxonomists for standard genome sequencing and annotation.</title>
        <authorList>
            <consortium name="The Broad Institute Genomics Platform"/>
            <consortium name="The Broad Institute Genome Sequencing Center for Infectious Disease"/>
            <person name="Wu L."/>
            <person name="Ma J."/>
        </authorList>
    </citation>
    <scope>NUCLEOTIDE SEQUENCE [LARGE SCALE GENOMIC DNA]</scope>
    <source>
        <strain evidence="14">CGMCC 1.15905</strain>
    </source>
</reference>
<protein>
    <recommendedName>
        <fullName evidence="2">Type II secretion system protein H</fullName>
    </recommendedName>
    <alternativeName>
        <fullName evidence="10">General secretion pathway protein H</fullName>
    </alternativeName>
</protein>
<dbReference type="InterPro" id="IPR012902">
    <property type="entry name" value="N_methyl_site"/>
</dbReference>
<keyword evidence="3" id="KW-1003">Cell membrane</keyword>
<evidence type="ECO:0000256" key="8">
    <source>
        <dbReference type="ARBA" id="ARBA00023136"/>
    </source>
</evidence>
<evidence type="ECO:0000256" key="10">
    <source>
        <dbReference type="ARBA" id="ARBA00030775"/>
    </source>
</evidence>
<comment type="caution">
    <text evidence="13">The sequence shown here is derived from an EMBL/GenBank/DDBJ whole genome shotgun (WGS) entry which is preliminary data.</text>
</comment>
<evidence type="ECO:0000313" key="14">
    <source>
        <dbReference type="Proteomes" id="UP000623419"/>
    </source>
</evidence>
<keyword evidence="5" id="KW-0997">Cell inner membrane</keyword>
<keyword evidence="7 11" id="KW-1133">Transmembrane helix</keyword>
<comment type="subcellular location">
    <subcellularLocation>
        <location evidence="1">Cell inner membrane</location>
        <topology evidence="1">Single-pass membrane protein</topology>
    </subcellularLocation>
</comment>
<evidence type="ECO:0000256" key="7">
    <source>
        <dbReference type="ARBA" id="ARBA00022989"/>
    </source>
</evidence>
<dbReference type="EMBL" id="BMKC01000004">
    <property type="protein sequence ID" value="GGA86865.1"/>
    <property type="molecule type" value="Genomic_DNA"/>
</dbReference>
<evidence type="ECO:0000256" key="6">
    <source>
        <dbReference type="ARBA" id="ARBA00022692"/>
    </source>
</evidence>
<name>A0ABQ1HR36_9GAMM</name>
<evidence type="ECO:0000313" key="13">
    <source>
        <dbReference type="EMBL" id="GGA86865.1"/>
    </source>
</evidence>
<proteinExistence type="inferred from homology"/>
<keyword evidence="4" id="KW-0488">Methylation</keyword>
<sequence length="173" mass="18604">MPRPNNTPACRGFTLLEVLVVLMIMGLLVGLVSAVALPDDRARLGLESERLARLLALAREEARFSGRAVAWTAEPPGYRFWQHDREDGWSEIRGRDLLLPRTLPRDMDLLGLRVENSPVTGPLRLEFSSDGAASAFTLELGLGKARATITGSPVGQIAVIGDEGGQGAIPAAH</sequence>
<evidence type="ECO:0000256" key="5">
    <source>
        <dbReference type="ARBA" id="ARBA00022519"/>
    </source>
</evidence>
<evidence type="ECO:0000256" key="1">
    <source>
        <dbReference type="ARBA" id="ARBA00004377"/>
    </source>
</evidence>
<feature type="domain" description="General secretion pathway GspH" evidence="12">
    <location>
        <begin position="48"/>
        <end position="155"/>
    </location>
</feature>
<feature type="transmembrane region" description="Helical" evidence="11">
    <location>
        <begin position="12"/>
        <end position="37"/>
    </location>
</feature>
<gene>
    <name evidence="13" type="ORF">GCM10011521_26630</name>
</gene>
<dbReference type="Proteomes" id="UP000623419">
    <property type="component" value="Unassembled WGS sequence"/>
</dbReference>
<evidence type="ECO:0000256" key="3">
    <source>
        <dbReference type="ARBA" id="ARBA00022475"/>
    </source>
</evidence>
<dbReference type="SUPFAM" id="SSF54523">
    <property type="entry name" value="Pili subunits"/>
    <property type="match status" value="1"/>
</dbReference>
<dbReference type="Pfam" id="PF07963">
    <property type="entry name" value="N_methyl"/>
    <property type="match status" value="1"/>
</dbReference>
<dbReference type="Gene3D" id="3.55.40.10">
    <property type="entry name" value="minor pseudopilin epsh domain"/>
    <property type="match status" value="1"/>
</dbReference>
<dbReference type="InterPro" id="IPR045584">
    <property type="entry name" value="Pilin-like"/>
</dbReference>
<keyword evidence="6 11" id="KW-0812">Transmembrane</keyword>
<dbReference type="PROSITE" id="PS00409">
    <property type="entry name" value="PROKAR_NTER_METHYL"/>
    <property type="match status" value="1"/>
</dbReference>
<evidence type="ECO:0000259" key="12">
    <source>
        <dbReference type="Pfam" id="PF12019"/>
    </source>
</evidence>
<dbReference type="RefSeq" id="WP_188665433.1">
    <property type="nucleotide sequence ID" value="NZ_BMKC01000004.1"/>
</dbReference>
<evidence type="ECO:0000256" key="2">
    <source>
        <dbReference type="ARBA" id="ARBA00021549"/>
    </source>
</evidence>
<comment type="similarity">
    <text evidence="9">Belongs to the GSP H family.</text>
</comment>
<evidence type="ECO:0000256" key="9">
    <source>
        <dbReference type="ARBA" id="ARBA00025772"/>
    </source>
</evidence>